<sequence length="237" mass="27054">MNSEWALAKLDSLQESVDRLRDARKKGAPAADERRAIERELLLRKVPVEAIAQELFEDWRWHWSDSSSYLSSAIQRIRGEILFRSEIEENLQADSPLLRADRMHGWVWQSARSLWESGHHSDAVETAAKKVNAEIQNKVGRRDISDSTLCIEAFSAAPPVPGKNRLRFDGPRDSTTWKSRQEGAMHFARGAFMAIRNPLAHEEQLDLREHEALELLAAFSVIARWVDMCAVEVAEQE</sequence>
<gene>
    <name evidence="2" type="ORF">P5G59_15635</name>
</gene>
<evidence type="ECO:0000313" key="3">
    <source>
        <dbReference type="Proteomes" id="UP001174210"/>
    </source>
</evidence>
<proteinExistence type="predicted"/>
<dbReference type="InterPro" id="IPR012654">
    <property type="entry name" value="CHP02391"/>
</dbReference>
<protein>
    <submittedName>
        <fullName evidence="2">TIGR02391 family protein</fullName>
    </submittedName>
</protein>
<evidence type="ECO:0000259" key="1">
    <source>
        <dbReference type="Pfam" id="PF09509"/>
    </source>
</evidence>
<dbReference type="RefSeq" id="WP_301219918.1">
    <property type="nucleotide sequence ID" value="NZ_JAROCB010000004.1"/>
</dbReference>
<dbReference type="Proteomes" id="UP001174210">
    <property type="component" value="Unassembled WGS sequence"/>
</dbReference>
<comment type="caution">
    <text evidence="2">The sequence shown here is derived from an EMBL/GenBank/DDBJ whole genome shotgun (WGS) entry which is preliminary data.</text>
</comment>
<dbReference type="Pfam" id="PF09509">
    <property type="entry name" value="Hypoth_Ymh"/>
    <property type="match status" value="1"/>
</dbReference>
<organism evidence="2 3">
    <name type="scientific">Leifsonia virtsii</name>
    <dbReference type="NCBI Taxonomy" id="3035915"/>
    <lineage>
        <taxon>Bacteria</taxon>
        <taxon>Bacillati</taxon>
        <taxon>Actinomycetota</taxon>
        <taxon>Actinomycetes</taxon>
        <taxon>Micrococcales</taxon>
        <taxon>Microbacteriaceae</taxon>
        <taxon>Leifsonia</taxon>
    </lineage>
</organism>
<reference evidence="2" key="1">
    <citation type="submission" date="2023-03" db="EMBL/GenBank/DDBJ databases">
        <title>MT1 and MT2 Draft Genomes of Novel Species.</title>
        <authorList>
            <person name="Venkateswaran K."/>
        </authorList>
    </citation>
    <scope>NUCLEOTIDE SEQUENCE</scope>
    <source>
        <strain evidence="2">F6_8S_P_1A</strain>
    </source>
</reference>
<dbReference type="EMBL" id="JAROCB010000004">
    <property type="protein sequence ID" value="MDN4598585.1"/>
    <property type="molecule type" value="Genomic_DNA"/>
</dbReference>
<name>A0ABT8J0K7_9MICO</name>
<accession>A0ABT8J0K7</accession>
<evidence type="ECO:0000313" key="2">
    <source>
        <dbReference type="EMBL" id="MDN4598585.1"/>
    </source>
</evidence>
<feature type="domain" description="Conserved hypothetical protein CHP02391" evidence="1">
    <location>
        <begin position="102"/>
        <end position="226"/>
    </location>
</feature>
<keyword evidence="3" id="KW-1185">Reference proteome</keyword>